<dbReference type="SMART" id="SM00450">
    <property type="entry name" value="RHOD"/>
    <property type="match status" value="2"/>
</dbReference>
<dbReference type="EMBL" id="QMIF01000011">
    <property type="protein sequence ID" value="TVM32352.1"/>
    <property type="molecule type" value="Genomic_DNA"/>
</dbReference>
<dbReference type="SUPFAM" id="SSF56281">
    <property type="entry name" value="Metallo-hydrolase/oxidoreductase"/>
    <property type="match status" value="1"/>
</dbReference>
<dbReference type="OrthoDB" id="9784009at2"/>
<feature type="domain" description="Rhodanese" evidence="2">
    <location>
        <begin position="368"/>
        <end position="455"/>
    </location>
</feature>
<organism evidence="3 4">
    <name type="scientific">Oceanidesulfovibrio marinus</name>
    <dbReference type="NCBI Taxonomy" id="370038"/>
    <lineage>
        <taxon>Bacteria</taxon>
        <taxon>Pseudomonadati</taxon>
        <taxon>Thermodesulfobacteriota</taxon>
        <taxon>Desulfovibrionia</taxon>
        <taxon>Desulfovibrionales</taxon>
        <taxon>Desulfovibrionaceae</taxon>
        <taxon>Oceanidesulfovibrio</taxon>
    </lineage>
</organism>
<keyword evidence="1" id="KW-0479">Metal-binding</keyword>
<evidence type="ECO:0000313" key="3">
    <source>
        <dbReference type="EMBL" id="TVM32352.1"/>
    </source>
</evidence>
<evidence type="ECO:0000259" key="2">
    <source>
        <dbReference type="PROSITE" id="PS50206"/>
    </source>
</evidence>
<dbReference type="Gene3D" id="3.40.250.10">
    <property type="entry name" value="Rhodanese-like domain"/>
    <property type="match status" value="2"/>
</dbReference>
<accession>A0A6P1ZHW0</accession>
<dbReference type="Proteomes" id="UP000434052">
    <property type="component" value="Unassembled WGS sequence"/>
</dbReference>
<sequence length="456" mass="49937">MFVEPVKSVGLAHLSYVVGHGGQAVVIDPRRDCEIYLEIAEKYGIAITRIFETHRNEDYVIGSRELARLTGASIHHSGATKFAYGETVEEGDTFRIGGLELMVLETPGHTFDSISLVLRDTTSGSAPLAVFTGDALFIGDVGRTDFFPDRKEEVAGLLYDSIFNKILTLGDQTILYPAHGAGSVCGKGMAPRDFSTLGYERMHNKALTVGSREAFIARKVAERHPLPPYFKQMEAYNQEGTPPAVLPLPRPTPFTPEAFEARMARGLQVVDLRSPEAFAGAFIPGSFAFPLEMLSAYAGFFLEYGTPIGLVAETHDQIDMAVRRLVRIGYEKVVCFLEGGLAAWEQSGRAYDTIPAIHADELVRRIEEDDDFVLVDVRDDDEWDAGHLPGAVHAFLGDLPGNLDVDKSRRITTFCGSGARAIIAASILKQNGWTTVEDSLGSMMACQKRGCPIERD</sequence>
<dbReference type="CDD" id="cd00158">
    <property type="entry name" value="RHOD"/>
    <property type="match status" value="2"/>
</dbReference>
<dbReference type="Pfam" id="PF00581">
    <property type="entry name" value="Rhodanese"/>
    <property type="match status" value="2"/>
</dbReference>
<dbReference type="InterPro" id="IPR044528">
    <property type="entry name" value="POD-like_MBL-fold"/>
</dbReference>
<dbReference type="SUPFAM" id="SSF52821">
    <property type="entry name" value="Rhodanese/Cell cycle control phosphatase"/>
    <property type="match status" value="2"/>
</dbReference>
<dbReference type="InterPro" id="IPR036873">
    <property type="entry name" value="Rhodanese-like_dom_sf"/>
</dbReference>
<dbReference type="SMART" id="SM00849">
    <property type="entry name" value="Lactamase_B"/>
    <property type="match status" value="1"/>
</dbReference>
<dbReference type="PANTHER" id="PTHR43084:SF1">
    <property type="entry name" value="PERSULFIDE DIOXYGENASE ETHE1, MITOCHONDRIAL"/>
    <property type="match status" value="1"/>
</dbReference>
<protein>
    <submittedName>
        <fullName evidence="3">MBL fold metallo-hydrolase</fullName>
    </submittedName>
</protein>
<dbReference type="InterPro" id="IPR001279">
    <property type="entry name" value="Metallo-B-lactamas"/>
</dbReference>
<dbReference type="Gene3D" id="3.60.15.10">
    <property type="entry name" value="Ribonuclease Z/Hydroxyacylglutathione hydrolase-like"/>
    <property type="match status" value="1"/>
</dbReference>
<keyword evidence="3" id="KW-0378">Hydrolase</keyword>
<dbReference type="GO" id="GO:0006749">
    <property type="term" value="P:glutathione metabolic process"/>
    <property type="evidence" value="ECO:0007669"/>
    <property type="project" value="InterPro"/>
</dbReference>
<dbReference type="InterPro" id="IPR051682">
    <property type="entry name" value="Mito_Persulfide_Diox"/>
</dbReference>
<gene>
    <name evidence="3" type="ORF">DQK91_15570</name>
</gene>
<comment type="caution">
    <text evidence="3">The sequence shown here is derived from an EMBL/GenBank/DDBJ whole genome shotgun (WGS) entry which is preliminary data.</text>
</comment>
<dbReference type="GO" id="GO:0016787">
    <property type="term" value="F:hydrolase activity"/>
    <property type="evidence" value="ECO:0007669"/>
    <property type="project" value="UniProtKB-KW"/>
</dbReference>
<name>A0A6P1ZHW0_9BACT</name>
<dbReference type="AlphaFoldDB" id="A0A6P1ZHW0"/>
<dbReference type="InterPro" id="IPR001763">
    <property type="entry name" value="Rhodanese-like_dom"/>
</dbReference>
<reference evidence="3 4" key="1">
    <citation type="submission" date="2018-06" db="EMBL/GenBank/DDBJ databases">
        <title>Complete genome of Desulfovibrio marinus P48SEP.</title>
        <authorList>
            <person name="Crispim J.S."/>
            <person name="Vidigal P.M.P."/>
            <person name="Silva L.C.F."/>
            <person name="Araujo L.C."/>
            <person name="Laguardia C.N."/>
            <person name="Dias R.S."/>
            <person name="Sousa M.P."/>
            <person name="Paula S.O."/>
            <person name="Silva C."/>
        </authorList>
    </citation>
    <scope>NUCLEOTIDE SEQUENCE [LARGE SCALE GENOMIC DNA]</scope>
    <source>
        <strain evidence="3 4">P48SEP</strain>
    </source>
</reference>
<feature type="domain" description="Rhodanese" evidence="2">
    <location>
        <begin position="263"/>
        <end position="353"/>
    </location>
</feature>
<proteinExistence type="predicted"/>
<dbReference type="CDD" id="cd07724">
    <property type="entry name" value="POD-like_MBL-fold"/>
    <property type="match status" value="1"/>
</dbReference>
<dbReference type="PANTHER" id="PTHR43084">
    <property type="entry name" value="PERSULFIDE DIOXYGENASE ETHE1"/>
    <property type="match status" value="1"/>
</dbReference>
<dbReference type="PROSITE" id="PS50206">
    <property type="entry name" value="RHODANESE_3"/>
    <property type="match status" value="2"/>
</dbReference>
<dbReference type="GO" id="GO:0050313">
    <property type="term" value="F:sulfur dioxygenase activity"/>
    <property type="evidence" value="ECO:0007669"/>
    <property type="project" value="InterPro"/>
</dbReference>
<evidence type="ECO:0000256" key="1">
    <source>
        <dbReference type="ARBA" id="ARBA00022723"/>
    </source>
</evidence>
<dbReference type="InterPro" id="IPR036866">
    <property type="entry name" value="RibonucZ/Hydroxyglut_hydro"/>
</dbReference>
<dbReference type="GO" id="GO:0046872">
    <property type="term" value="F:metal ion binding"/>
    <property type="evidence" value="ECO:0007669"/>
    <property type="project" value="UniProtKB-KW"/>
</dbReference>
<dbReference type="GO" id="GO:0070813">
    <property type="term" value="P:hydrogen sulfide metabolic process"/>
    <property type="evidence" value="ECO:0007669"/>
    <property type="project" value="TreeGrafter"/>
</dbReference>
<dbReference type="Pfam" id="PF00753">
    <property type="entry name" value="Lactamase_B"/>
    <property type="match status" value="1"/>
</dbReference>
<evidence type="ECO:0000313" key="4">
    <source>
        <dbReference type="Proteomes" id="UP000434052"/>
    </source>
</evidence>